<evidence type="ECO:0008006" key="3">
    <source>
        <dbReference type="Google" id="ProtNLM"/>
    </source>
</evidence>
<sequence length="475" mass="54051">MTTRRVSTANPNRTPYNKSYCSHPINRVAVEIVVEIFQQVCPPPDPEAREMMSKCTPLFLGTICKEWREIAWSAPTLWKDVALHLDVSSNQLDILREWLSRAKDVPLNITLYQHRRRIEALYKEDVIRLGSDEAILTLLLTRARFWSTFRCDSLFPQLLDVFRKTRFPILKSIRVEAFRSYTVLGRRHTYKDSPPNAMLAASPLLEHLILQGYSFSKVLMPRNKQLKSFGVSLLPFEACVKILRVYSGLVYAHFTDVLVQQPATLNAISTLTMANLSHLQLSRFVSRQKLFLGNSDHLLESLELPALKSLHLNKLGSLSSVISLVKRSGCLLEILDLEIWPKAGDDLAVAFSALPMLTSFRWSCPGSRRAGLLTTRVVNMLRPSYGDGNPLLPNLTSFTWLDPVPDLAERPLAKMLKERWRVRDDKRGRPSAVAQLKSVKLPYFYCSSSLSKELSEVCREGLKLKFELTKPRGVN</sequence>
<comment type="caution">
    <text evidence="1">The sequence shown here is derived from an EMBL/GenBank/DDBJ whole genome shotgun (WGS) entry which is preliminary data.</text>
</comment>
<dbReference type="Proteomes" id="UP000521872">
    <property type="component" value="Unassembled WGS sequence"/>
</dbReference>
<protein>
    <recommendedName>
        <fullName evidence="3">F-box domain-containing protein</fullName>
    </recommendedName>
</protein>
<organism evidence="1 2">
    <name type="scientific">Agrocybe pediades</name>
    <dbReference type="NCBI Taxonomy" id="84607"/>
    <lineage>
        <taxon>Eukaryota</taxon>
        <taxon>Fungi</taxon>
        <taxon>Dikarya</taxon>
        <taxon>Basidiomycota</taxon>
        <taxon>Agaricomycotina</taxon>
        <taxon>Agaricomycetes</taxon>
        <taxon>Agaricomycetidae</taxon>
        <taxon>Agaricales</taxon>
        <taxon>Agaricineae</taxon>
        <taxon>Strophariaceae</taxon>
        <taxon>Agrocybe</taxon>
    </lineage>
</organism>
<gene>
    <name evidence="1" type="ORF">D9613_009088</name>
</gene>
<dbReference type="AlphaFoldDB" id="A0A8H4VWH1"/>
<proteinExistence type="predicted"/>
<accession>A0A8H4VWH1</accession>
<name>A0A8H4VWH1_9AGAR</name>
<evidence type="ECO:0000313" key="2">
    <source>
        <dbReference type="Proteomes" id="UP000521872"/>
    </source>
</evidence>
<reference evidence="1 2" key="1">
    <citation type="submission" date="2019-12" db="EMBL/GenBank/DDBJ databases">
        <authorList>
            <person name="Floudas D."/>
            <person name="Bentzer J."/>
            <person name="Ahren D."/>
            <person name="Johansson T."/>
            <person name="Persson P."/>
            <person name="Tunlid A."/>
        </authorList>
    </citation>
    <scope>NUCLEOTIDE SEQUENCE [LARGE SCALE GENOMIC DNA]</scope>
    <source>
        <strain evidence="1 2">CBS 102.39</strain>
    </source>
</reference>
<dbReference type="EMBL" id="JAACJL010000002">
    <property type="protein sequence ID" value="KAF4622484.1"/>
    <property type="molecule type" value="Genomic_DNA"/>
</dbReference>
<keyword evidence="2" id="KW-1185">Reference proteome</keyword>
<evidence type="ECO:0000313" key="1">
    <source>
        <dbReference type="EMBL" id="KAF4622484.1"/>
    </source>
</evidence>